<dbReference type="InterPro" id="IPR003439">
    <property type="entry name" value="ABC_transporter-like_ATP-bd"/>
</dbReference>
<dbReference type="Gene3D" id="1.20.1560.10">
    <property type="entry name" value="ABC transporter type 1, transmembrane domain"/>
    <property type="match status" value="1"/>
</dbReference>
<evidence type="ECO:0000259" key="10">
    <source>
        <dbReference type="PROSITE" id="PS50929"/>
    </source>
</evidence>
<name>A0A453MN62_AEGTS</name>
<dbReference type="Gene3D" id="3.40.50.300">
    <property type="entry name" value="P-loop containing nucleotide triphosphate hydrolases"/>
    <property type="match status" value="1"/>
</dbReference>
<proteinExistence type="inferred from homology"/>
<feature type="domain" description="ABC transmembrane type-1" evidence="10">
    <location>
        <begin position="1"/>
        <end position="124"/>
    </location>
</feature>
<dbReference type="GO" id="GO:0140359">
    <property type="term" value="F:ABC-type transporter activity"/>
    <property type="evidence" value="ECO:0007669"/>
    <property type="project" value="InterPro"/>
</dbReference>
<evidence type="ECO:0008006" key="13">
    <source>
        <dbReference type="Google" id="ProtNLM"/>
    </source>
</evidence>
<comment type="similarity">
    <text evidence="2">Belongs to the ABC transporter superfamily. ABCC family. Conjugate transporter (TC 3.A.1.208) subfamily.</text>
</comment>
<dbReference type="GO" id="GO:0016020">
    <property type="term" value="C:membrane"/>
    <property type="evidence" value="ECO:0007669"/>
    <property type="project" value="UniProtKB-SubCell"/>
</dbReference>
<evidence type="ECO:0000256" key="3">
    <source>
        <dbReference type="ARBA" id="ARBA00022448"/>
    </source>
</evidence>
<evidence type="ECO:0000256" key="7">
    <source>
        <dbReference type="ARBA" id="ARBA00022989"/>
    </source>
</evidence>
<evidence type="ECO:0000313" key="12">
    <source>
        <dbReference type="Proteomes" id="UP000015105"/>
    </source>
</evidence>
<dbReference type="PANTHER" id="PTHR24223:SF108">
    <property type="entry name" value="ABC TRANSPORTER C FAMILY MEMBER 8"/>
    <property type="match status" value="1"/>
</dbReference>
<dbReference type="FunFam" id="1.20.1560.10:FF:000428">
    <property type="entry name" value="Multidrug resistance protein ABC transporter family"/>
    <property type="match status" value="1"/>
</dbReference>
<keyword evidence="6" id="KW-0067">ATP-binding</keyword>
<keyword evidence="8" id="KW-0472">Membrane</keyword>
<comment type="subcellular location">
    <subcellularLocation>
        <location evidence="1">Membrane</location>
        <topology evidence="1">Multi-pass membrane protein</topology>
    </subcellularLocation>
</comment>
<keyword evidence="12" id="KW-1185">Reference proteome</keyword>
<dbReference type="InterPro" id="IPR003593">
    <property type="entry name" value="AAA+_ATPase"/>
</dbReference>
<evidence type="ECO:0000256" key="4">
    <source>
        <dbReference type="ARBA" id="ARBA00022692"/>
    </source>
</evidence>
<reference evidence="11" key="4">
    <citation type="submission" date="2019-03" db="UniProtKB">
        <authorList>
            <consortium name="EnsemblPlants"/>
        </authorList>
    </citation>
    <scope>IDENTIFICATION</scope>
</reference>
<evidence type="ECO:0000256" key="2">
    <source>
        <dbReference type="ARBA" id="ARBA00009726"/>
    </source>
</evidence>
<protein>
    <recommendedName>
        <fullName evidence="13">ABC transporter domain-containing protein</fullName>
    </recommendedName>
</protein>
<organism evidence="11 12">
    <name type="scientific">Aegilops tauschii subsp. strangulata</name>
    <name type="common">Goatgrass</name>
    <dbReference type="NCBI Taxonomy" id="200361"/>
    <lineage>
        <taxon>Eukaryota</taxon>
        <taxon>Viridiplantae</taxon>
        <taxon>Streptophyta</taxon>
        <taxon>Embryophyta</taxon>
        <taxon>Tracheophyta</taxon>
        <taxon>Spermatophyta</taxon>
        <taxon>Magnoliopsida</taxon>
        <taxon>Liliopsida</taxon>
        <taxon>Poales</taxon>
        <taxon>Poaceae</taxon>
        <taxon>BOP clade</taxon>
        <taxon>Pooideae</taxon>
        <taxon>Triticodae</taxon>
        <taxon>Triticeae</taxon>
        <taxon>Triticinae</taxon>
        <taxon>Aegilops</taxon>
    </lineage>
</organism>
<dbReference type="InterPro" id="IPR050173">
    <property type="entry name" value="ABC_transporter_C-like"/>
</dbReference>
<dbReference type="PROSITE" id="PS50929">
    <property type="entry name" value="ABC_TM1F"/>
    <property type="match status" value="1"/>
</dbReference>
<dbReference type="CDD" id="cd03244">
    <property type="entry name" value="ABCC_MRP_domain2"/>
    <property type="match status" value="1"/>
</dbReference>
<dbReference type="InterPro" id="IPR036640">
    <property type="entry name" value="ABC1_TM_sf"/>
</dbReference>
<keyword evidence="5" id="KW-0547">Nucleotide-binding</keyword>
<reference evidence="11" key="5">
    <citation type="journal article" date="2021" name="G3 (Bethesda)">
        <title>Aegilops tauschii genome assembly Aet v5.0 features greater sequence contiguity and improved annotation.</title>
        <authorList>
            <person name="Wang L."/>
            <person name="Zhu T."/>
            <person name="Rodriguez J.C."/>
            <person name="Deal K.R."/>
            <person name="Dubcovsky J."/>
            <person name="McGuire P.E."/>
            <person name="Lux T."/>
            <person name="Spannagl M."/>
            <person name="Mayer K.F.X."/>
            <person name="Baldrich P."/>
            <person name="Meyers B.C."/>
            <person name="Huo N."/>
            <person name="Gu Y.Q."/>
            <person name="Zhou H."/>
            <person name="Devos K.M."/>
            <person name="Bennetzen J.L."/>
            <person name="Unver T."/>
            <person name="Budak H."/>
            <person name="Gulick P.J."/>
            <person name="Galiba G."/>
            <person name="Kalapos B."/>
            <person name="Nelson D.R."/>
            <person name="Li P."/>
            <person name="You F.M."/>
            <person name="Luo M.C."/>
            <person name="Dvorak J."/>
        </authorList>
    </citation>
    <scope>NUCLEOTIDE SEQUENCE [LARGE SCALE GENOMIC DNA]</scope>
    <source>
        <strain evidence="11">cv. AL8/78</strain>
    </source>
</reference>
<accession>A0A453MN62</accession>
<evidence type="ECO:0000256" key="5">
    <source>
        <dbReference type="ARBA" id="ARBA00022741"/>
    </source>
</evidence>
<dbReference type="SUPFAM" id="SSF52540">
    <property type="entry name" value="P-loop containing nucleoside triphosphate hydrolases"/>
    <property type="match status" value="1"/>
</dbReference>
<dbReference type="InterPro" id="IPR011527">
    <property type="entry name" value="ABC1_TM_dom"/>
</dbReference>
<evidence type="ECO:0000313" key="11">
    <source>
        <dbReference type="EnsemblPlants" id="AET6Gv20000300.1"/>
    </source>
</evidence>
<dbReference type="GO" id="GO:0005524">
    <property type="term" value="F:ATP binding"/>
    <property type="evidence" value="ECO:0007669"/>
    <property type="project" value="UniProtKB-KW"/>
</dbReference>
<dbReference type="PANTHER" id="PTHR24223">
    <property type="entry name" value="ATP-BINDING CASSETTE SUB-FAMILY C"/>
    <property type="match status" value="1"/>
</dbReference>
<feature type="domain" description="ABC transporter" evidence="9">
    <location>
        <begin position="161"/>
        <end position="364"/>
    </location>
</feature>
<dbReference type="PROSITE" id="PS50893">
    <property type="entry name" value="ABC_TRANSPORTER_2"/>
    <property type="match status" value="1"/>
</dbReference>
<dbReference type="SUPFAM" id="SSF90123">
    <property type="entry name" value="ABC transporter transmembrane region"/>
    <property type="match status" value="1"/>
</dbReference>
<dbReference type="Gramene" id="AET6Gv20000300.1">
    <property type="protein sequence ID" value="AET6Gv20000300.1"/>
    <property type="gene ID" value="AET6Gv20000300"/>
</dbReference>
<sequence>MESARELVRINGTTKAPVMNYASESILGVVTIRAFSATDSFIYNNLQLIDNDATMFFHTIAAQEWVLIRVEALQSLTILTFSLFLVLVPPGVISPGFAGLCLSYALTLTGAQVFLTRFYSYLENYIISVERIKQYMHLPSEPPAVIPDNRPPISWPQEGRIDMQDLKIKYRPNTPLVLKGITCTFPAGNRIGVVGRTGSGKSTLISSLFRLIDPVGGRILIDNLDICSMGLKDLRTKLSIIPQEPTLFTGTVRNNLDPLGLHSDDEIWEALEKCQLKKSISSTAALLDTVVSNDGDNWSVGQRQLFCLGRVLLRRNKILMLDEATASIDSATDAILQGVIRKQFISCTVITIAHRVATVTDSDRC</sequence>
<dbReference type="Proteomes" id="UP000015105">
    <property type="component" value="Chromosome 6D"/>
</dbReference>
<reference evidence="12" key="2">
    <citation type="journal article" date="2017" name="Nat. Plants">
        <title>The Aegilops tauschii genome reveals multiple impacts of transposons.</title>
        <authorList>
            <person name="Zhao G."/>
            <person name="Zou C."/>
            <person name="Li K."/>
            <person name="Wang K."/>
            <person name="Li T."/>
            <person name="Gao L."/>
            <person name="Zhang X."/>
            <person name="Wang H."/>
            <person name="Yang Z."/>
            <person name="Liu X."/>
            <person name="Jiang W."/>
            <person name="Mao L."/>
            <person name="Kong X."/>
            <person name="Jiao Y."/>
            <person name="Jia J."/>
        </authorList>
    </citation>
    <scope>NUCLEOTIDE SEQUENCE [LARGE SCALE GENOMIC DNA]</scope>
    <source>
        <strain evidence="12">cv. AL8/78</strain>
    </source>
</reference>
<evidence type="ECO:0000259" key="9">
    <source>
        <dbReference type="PROSITE" id="PS50893"/>
    </source>
</evidence>
<evidence type="ECO:0000256" key="1">
    <source>
        <dbReference type="ARBA" id="ARBA00004141"/>
    </source>
</evidence>
<dbReference type="Pfam" id="PF00005">
    <property type="entry name" value="ABC_tran"/>
    <property type="match status" value="1"/>
</dbReference>
<dbReference type="AlphaFoldDB" id="A0A453MN62"/>
<dbReference type="GO" id="GO:0016887">
    <property type="term" value="F:ATP hydrolysis activity"/>
    <property type="evidence" value="ECO:0007669"/>
    <property type="project" value="InterPro"/>
</dbReference>
<evidence type="ECO:0000256" key="6">
    <source>
        <dbReference type="ARBA" id="ARBA00022840"/>
    </source>
</evidence>
<dbReference type="FunFam" id="3.40.50.300:FF:000163">
    <property type="entry name" value="Multidrug resistance-associated protein member 4"/>
    <property type="match status" value="1"/>
</dbReference>
<dbReference type="InterPro" id="IPR027417">
    <property type="entry name" value="P-loop_NTPase"/>
</dbReference>
<reference evidence="11" key="3">
    <citation type="journal article" date="2017" name="Nature">
        <title>Genome sequence of the progenitor of the wheat D genome Aegilops tauschii.</title>
        <authorList>
            <person name="Luo M.C."/>
            <person name="Gu Y.Q."/>
            <person name="Puiu D."/>
            <person name="Wang H."/>
            <person name="Twardziok S.O."/>
            <person name="Deal K.R."/>
            <person name="Huo N."/>
            <person name="Zhu T."/>
            <person name="Wang L."/>
            <person name="Wang Y."/>
            <person name="McGuire P.E."/>
            <person name="Liu S."/>
            <person name="Long H."/>
            <person name="Ramasamy R.K."/>
            <person name="Rodriguez J.C."/>
            <person name="Van S.L."/>
            <person name="Yuan L."/>
            <person name="Wang Z."/>
            <person name="Xia Z."/>
            <person name="Xiao L."/>
            <person name="Anderson O.D."/>
            <person name="Ouyang S."/>
            <person name="Liang Y."/>
            <person name="Zimin A.V."/>
            <person name="Pertea G."/>
            <person name="Qi P."/>
            <person name="Bennetzen J.L."/>
            <person name="Dai X."/>
            <person name="Dawson M.W."/>
            <person name="Muller H.G."/>
            <person name="Kugler K."/>
            <person name="Rivarola-Duarte L."/>
            <person name="Spannagl M."/>
            <person name="Mayer K.F.X."/>
            <person name="Lu F.H."/>
            <person name="Bevan M.W."/>
            <person name="Leroy P."/>
            <person name="Li P."/>
            <person name="You F.M."/>
            <person name="Sun Q."/>
            <person name="Liu Z."/>
            <person name="Lyons E."/>
            <person name="Wicker T."/>
            <person name="Salzberg S.L."/>
            <person name="Devos K.M."/>
            <person name="Dvorak J."/>
        </authorList>
    </citation>
    <scope>NUCLEOTIDE SEQUENCE [LARGE SCALE GENOMIC DNA]</scope>
    <source>
        <strain evidence="11">cv. AL8/78</strain>
    </source>
</reference>
<keyword evidence="3" id="KW-0813">Transport</keyword>
<reference evidence="12" key="1">
    <citation type="journal article" date="2014" name="Science">
        <title>Ancient hybridizations among the ancestral genomes of bread wheat.</title>
        <authorList>
            <consortium name="International Wheat Genome Sequencing Consortium,"/>
            <person name="Marcussen T."/>
            <person name="Sandve S.R."/>
            <person name="Heier L."/>
            <person name="Spannagl M."/>
            <person name="Pfeifer M."/>
            <person name="Jakobsen K.S."/>
            <person name="Wulff B.B."/>
            <person name="Steuernagel B."/>
            <person name="Mayer K.F."/>
            <person name="Olsen O.A."/>
        </authorList>
    </citation>
    <scope>NUCLEOTIDE SEQUENCE [LARGE SCALE GENOMIC DNA]</scope>
    <source>
        <strain evidence="12">cv. AL8/78</strain>
    </source>
</reference>
<evidence type="ECO:0000256" key="8">
    <source>
        <dbReference type="ARBA" id="ARBA00023136"/>
    </source>
</evidence>
<keyword evidence="7" id="KW-1133">Transmembrane helix</keyword>
<keyword evidence="4" id="KW-0812">Transmembrane</keyword>
<dbReference type="EnsemblPlants" id="AET6Gv20000300.1">
    <property type="protein sequence ID" value="AET6Gv20000300.1"/>
    <property type="gene ID" value="AET6Gv20000300"/>
</dbReference>
<dbReference type="SMART" id="SM00382">
    <property type="entry name" value="AAA"/>
    <property type="match status" value="1"/>
</dbReference>